<dbReference type="PANTHER" id="PTHR10641:SF586">
    <property type="entry name" value="TRANSCRIPTION FACTOR MYB16"/>
    <property type="match status" value="1"/>
</dbReference>
<evidence type="ECO:0000313" key="7">
    <source>
        <dbReference type="Proteomes" id="UP000030748"/>
    </source>
</evidence>
<accession>A0A022R1D5</accession>
<evidence type="ECO:0000256" key="1">
    <source>
        <dbReference type="ARBA" id="ARBA00004123"/>
    </source>
</evidence>
<feature type="domain" description="Myb-like" evidence="4">
    <location>
        <begin position="9"/>
        <end position="40"/>
    </location>
</feature>
<dbReference type="InterPro" id="IPR015495">
    <property type="entry name" value="Myb_TF_plants"/>
</dbReference>
<dbReference type="Proteomes" id="UP000030748">
    <property type="component" value="Unassembled WGS sequence"/>
</dbReference>
<comment type="subcellular location">
    <subcellularLocation>
        <location evidence="1">Nucleus</location>
    </subcellularLocation>
</comment>
<name>A0A022R1D5_ERYGU</name>
<dbReference type="Gene3D" id="1.10.10.60">
    <property type="entry name" value="Homeodomain-like"/>
    <property type="match status" value="1"/>
</dbReference>
<gene>
    <name evidence="6" type="ORF">MIMGU_mgv11b023747mg</name>
</gene>
<evidence type="ECO:0000256" key="2">
    <source>
        <dbReference type="ARBA" id="ARBA00023125"/>
    </source>
</evidence>
<dbReference type="PANTHER" id="PTHR10641">
    <property type="entry name" value="MYB FAMILY TRANSCRIPTION FACTOR"/>
    <property type="match status" value="1"/>
</dbReference>
<evidence type="ECO:0000259" key="4">
    <source>
        <dbReference type="PROSITE" id="PS50090"/>
    </source>
</evidence>
<feature type="domain" description="HTH myb-type" evidence="5">
    <location>
        <begin position="9"/>
        <end position="38"/>
    </location>
</feature>
<dbReference type="GO" id="GO:0003677">
    <property type="term" value="F:DNA binding"/>
    <property type="evidence" value="ECO:0007669"/>
    <property type="project" value="UniProtKB-KW"/>
</dbReference>
<dbReference type="CDD" id="cd00167">
    <property type="entry name" value="SANT"/>
    <property type="match status" value="1"/>
</dbReference>
<keyword evidence="3" id="KW-0539">Nucleus</keyword>
<dbReference type="STRING" id="4155.A0A022R1D5"/>
<evidence type="ECO:0000256" key="3">
    <source>
        <dbReference type="ARBA" id="ARBA00023242"/>
    </source>
</evidence>
<dbReference type="EMBL" id="KI630728">
    <property type="protein sequence ID" value="EYU34051.1"/>
    <property type="molecule type" value="Genomic_DNA"/>
</dbReference>
<evidence type="ECO:0000313" key="6">
    <source>
        <dbReference type="EMBL" id="EYU34051.1"/>
    </source>
</evidence>
<protein>
    <submittedName>
        <fullName evidence="6">Uncharacterized protein</fullName>
    </submittedName>
</protein>
<evidence type="ECO:0000259" key="5">
    <source>
        <dbReference type="PROSITE" id="PS51294"/>
    </source>
</evidence>
<dbReference type="AlphaFoldDB" id="A0A022R1D5"/>
<dbReference type="GO" id="GO:0005634">
    <property type="term" value="C:nucleus"/>
    <property type="evidence" value="ECO:0007669"/>
    <property type="project" value="UniProtKB-SubCell"/>
</dbReference>
<dbReference type="Pfam" id="PF00249">
    <property type="entry name" value="Myb_DNA-binding"/>
    <property type="match status" value="1"/>
</dbReference>
<dbReference type="InterPro" id="IPR001005">
    <property type="entry name" value="SANT/Myb"/>
</dbReference>
<dbReference type="SUPFAM" id="SSF46689">
    <property type="entry name" value="Homeodomain-like"/>
    <property type="match status" value="1"/>
</dbReference>
<sequence>MGRSPCCDKIGLKKGPWTPEEDNKLLAYIEEHGHGSWRALPSKAVLVSLSADYIEVVVCV</sequence>
<keyword evidence="7" id="KW-1185">Reference proteome</keyword>
<keyword evidence="2" id="KW-0238">DNA-binding</keyword>
<reference evidence="6 7" key="1">
    <citation type="journal article" date="2013" name="Proc. Natl. Acad. Sci. U.S.A.">
        <title>Fine-scale variation in meiotic recombination in Mimulus inferred from population shotgun sequencing.</title>
        <authorList>
            <person name="Hellsten U."/>
            <person name="Wright K.M."/>
            <person name="Jenkins J."/>
            <person name="Shu S."/>
            <person name="Yuan Y."/>
            <person name="Wessler S.R."/>
            <person name="Schmutz J."/>
            <person name="Willis J.H."/>
            <person name="Rokhsar D.S."/>
        </authorList>
    </citation>
    <scope>NUCLEOTIDE SEQUENCE [LARGE SCALE GENOMIC DNA]</scope>
    <source>
        <strain evidence="7">cv. DUN x IM62</strain>
    </source>
</reference>
<organism evidence="6 7">
    <name type="scientific">Erythranthe guttata</name>
    <name type="common">Yellow monkey flower</name>
    <name type="synonym">Mimulus guttatus</name>
    <dbReference type="NCBI Taxonomy" id="4155"/>
    <lineage>
        <taxon>Eukaryota</taxon>
        <taxon>Viridiplantae</taxon>
        <taxon>Streptophyta</taxon>
        <taxon>Embryophyta</taxon>
        <taxon>Tracheophyta</taxon>
        <taxon>Spermatophyta</taxon>
        <taxon>Magnoliopsida</taxon>
        <taxon>eudicotyledons</taxon>
        <taxon>Gunneridae</taxon>
        <taxon>Pentapetalae</taxon>
        <taxon>asterids</taxon>
        <taxon>lamiids</taxon>
        <taxon>Lamiales</taxon>
        <taxon>Phrymaceae</taxon>
        <taxon>Erythranthe</taxon>
    </lineage>
</organism>
<proteinExistence type="predicted"/>
<dbReference type="PROSITE" id="PS51294">
    <property type="entry name" value="HTH_MYB"/>
    <property type="match status" value="1"/>
</dbReference>
<dbReference type="PROSITE" id="PS50090">
    <property type="entry name" value="MYB_LIKE"/>
    <property type="match status" value="1"/>
</dbReference>
<dbReference type="InterPro" id="IPR017930">
    <property type="entry name" value="Myb_dom"/>
</dbReference>
<dbReference type="InterPro" id="IPR009057">
    <property type="entry name" value="Homeodomain-like_sf"/>
</dbReference>